<evidence type="ECO:0000313" key="2">
    <source>
        <dbReference type="Proteomes" id="UP000054166"/>
    </source>
</evidence>
<reference evidence="1 2" key="1">
    <citation type="submission" date="2014-04" db="EMBL/GenBank/DDBJ databases">
        <authorList>
            <consortium name="DOE Joint Genome Institute"/>
            <person name="Kuo A."/>
            <person name="Tarkka M."/>
            <person name="Buscot F."/>
            <person name="Kohler A."/>
            <person name="Nagy L.G."/>
            <person name="Floudas D."/>
            <person name="Copeland A."/>
            <person name="Barry K.W."/>
            <person name="Cichocki N."/>
            <person name="Veneault-Fourrey C."/>
            <person name="LaButti K."/>
            <person name="Lindquist E.A."/>
            <person name="Lipzen A."/>
            <person name="Lundell T."/>
            <person name="Morin E."/>
            <person name="Murat C."/>
            <person name="Sun H."/>
            <person name="Tunlid A."/>
            <person name="Henrissat B."/>
            <person name="Grigoriev I.V."/>
            <person name="Hibbett D.S."/>
            <person name="Martin F."/>
            <person name="Nordberg H.P."/>
            <person name="Cantor M.N."/>
            <person name="Hua S.X."/>
        </authorList>
    </citation>
    <scope>NUCLEOTIDE SEQUENCE [LARGE SCALE GENOMIC DNA]</scope>
    <source>
        <strain evidence="1 2">F 1598</strain>
    </source>
</reference>
<proteinExistence type="predicted"/>
<organism evidence="1 2">
    <name type="scientific">Piloderma croceum (strain F 1598)</name>
    <dbReference type="NCBI Taxonomy" id="765440"/>
    <lineage>
        <taxon>Eukaryota</taxon>
        <taxon>Fungi</taxon>
        <taxon>Dikarya</taxon>
        <taxon>Basidiomycota</taxon>
        <taxon>Agaricomycotina</taxon>
        <taxon>Agaricomycetes</taxon>
        <taxon>Agaricomycetidae</taxon>
        <taxon>Atheliales</taxon>
        <taxon>Atheliaceae</taxon>
        <taxon>Piloderma</taxon>
    </lineage>
</organism>
<dbReference type="HOGENOM" id="CLU_1723086_0_0_1"/>
<dbReference type="Proteomes" id="UP000054166">
    <property type="component" value="Unassembled WGS sequence"/>
</dbReference>
<gene>
    <name evidence="1" type="ORF">PILCRDRAFT_14738</name>
</gene>
<sequence length="152" mass="16526">MVDRCRPTDQGFCALETEVVVNIYKKLDEEYVSTDPYDKTHESTPNTVSALATKIIAAVNIALALNCVDLLHLPTLVHWHSAGSITMCAPKSDECGAQLGDGVKREVGDYRLLDHCVWGEVAGAEICDESEVDSVWLGNDIADTLAVCLSMK</sequence>
<reference evidence="2" key="2">
    <citation type="submission" date="2015-01" db="EMBL/GenBank/DDBJ databases">
        <title>Evolutionary Origins and Diversification of the Mycorrhizal Mutualists.</title>
        <authorList>
            <consortium name="DOE Joint Genome Institute"/>
            <consortium name="Mycorrhizal Genomics Consortium"/>
            <person name="Kohler A."/>
            <person name="Kuo A."/>
            <person name="Nagy L.G."/>
            <person name="Floudas D."/>
            <person name="Copeland A."/>
            <person name="Barry K.W."/>
            <person name="Cichocki N."/>
            <person name="Veneault-Fourrey C."/>
            <person name="LaButti K."/>
            <person name="Lindquist E.A."/>
            <person name="Lipzen A."/>
            <person name="Lundell T."/>
            <person name="Morin E."/>
            <person name="Murat C."/>
            <person name="Riley R."/>
            <person name="Ohm R."/>
            <person name="Sun H."/>
            <person name="Tunlid A."/>
            <person name="Henrissat B."/>
            <person name="Grigoriev I.V."/>
            <person name="Hibbett D.S."/>
            <person name="Martin F."/>
        </authorList>
    </citation>
    <scope>NUCLEOTIDE SEQUENCE [LARGE SCALE GENOMIC DNA]</scope>
    <source>
        <strain evidence="2">F 1598</strain>
    </source>
</reference>
<name>A0A0C3F207_PILCF</name>
<dbReference type="EMBL" id="KN833068">
    <property type="protein sequence ID" value="KIM74006.1"/>
    <property type="molecule type" value="Genomic_DNA"/>
</dbReference>
<evidence type="ECO:0000313" key="1">
    <source>
        <dbReference type="EMBL" id="KIM74006.1"/>
    </source>
</evidence>
<protein>
    <submittedName>
        <fullName evidence="1">Uncharacterized protein</fullName>
    </submittedName>
</protein>
<accession>A0A0C3F207</accession>
<dbReference type="AlphaFoldDB" id="A0A0C3F207"/>
<dbReference type="InParanoid" id="A0A0C3F207"/>
<keyword evidence="2" id="KW-1185">Reference proteome</keyword>